<dbReference type="Gene3D" id="3.40.190.10">
    <property type="entry name" value="Periplasmic binding protein-like II"/>
    <property type="match status" value="2"/>
</dbReference>
<dbReference type="Proteomes" id="UP000183685">
    <property type="component" value="Unassembled WGS sequence"/>
</dbReference>
<dbReference type="PANTHER" id="PTHR30006:SF25">
    <property type="entry name" value="PHOSPHOGLYCERATE TRANSPORT REGULATORY PROTEIN PGTC"/>
    <property type="match status" value="1"/>
</dbReference>
<dbReference type="EMBL" id="FNAK01000009">
    <property type="protein sequence ID" value="SDE67572.1"/>
    <property type="molecule type" value="Genomic_DNA"/>
</dbReference>
<dbReference type="GO" id="GO:0030288">
    <property type="term" value="C:outer membrane-bounded periplasmic space"/>
    <property type="evidence" value="ECO:0007669"/>
    <property type="project" value="TreeGrafter"/>
</dbReference>
<dbReference type="AlphaFoldDB" id="A0A1G7EVF3"/>
<keyword evidence="1" id="KW-0732">Signal</keyword>
<protein>
    <submittedName>
        <fullName evidence="2">Iron(III) transport system substrate-binding protein</fullName>
    </submittedName>
</protein>
<accession>A0A1G7EVF3</accession>
<dbReference type="PANTHER" id="PTHR30006">
    <property type="entry name" value="THIAMINE-BINDING PERIPLASMIC PROTEIN-RELATED"/>
    <property type="match status" value="1"/>
</dbReference>
<dbReference type="SUPFAM" id="SSF53850">
    <property type="entry name" value="Periplasmic binding protein-like II"/>
    <property type="match status" value="1"/>
</dbReference>
<evidence type="ECO:0000256" key="1">
    <source>
        <dbReference type="ARBA" id="ARBA00022729"/>
    </source>
</evidence>
<evidence type="ECO:0000313" key="3">
    <source>
        <dbReference type="Proteomes" id="UP000183685"/>
    </source>
</evidence>
<evidence type="ECO:0000313" key="2">
    <source>
        <dbReference type="EMBL" id="SDE67572.1"/>
    </source>
</evidence>
<keyword evidence="3" id="KW-1185">Reference proteome</keyword>
<organism evidence="2 3">
    <name type="scientific">Kordiimonas lacus</name>
    <dbReference type="NCBI Taxonomy" id="637679"/>
    <lineage>
        <taxon>Bacteria</taxon>
        <taxon>Pseudomonadati</taxon>
        <taxon>Pseudomonadota</taxon>
        <taxon>Alphaproteobacteria</taxon>
        <taxon>Kordiimonadales</taxon>
        <taxon>Kordiimonadaceae</taxon>
        <taxon>Kordiimonas</taxon>
    </lineage>
</organism>
<dbReference type="STRING" id="637679.GCA_001550055_01470"/>
<proteinExistence type="predicted"/>
<reference evidence="2 3" key="1">
    <citation type="submission" date="2016-10" db="EMBL/GenBank/DDBJ databases">
        <authorList>
            <person name="de Groot N.N."/>
        </authorList>
    </citation>
    <scope>NUCLEOTIDE SEQUENCE [LARGE SCALE GENOMIC DNA]</scope>
    <source>
        <strain evidence="2 3">CGMCC 1.9109</strain>
    </source>
</reference>
<gene>
    <name evidence="2" type="ORF">SAMN04488071_3498</name>
</gene>
<name>A0A1G7EVF3_9PROT</name>
<sequence length="369" mass="41032">MELGSLKGALVASAILCGISLAEAGATDLPDYYPADYDAMVEASRAEESLLIYSNIAEYNWRDIFDGFSEKYPWIKIESIDLGPSTSFERYYSENSVGKRTADLIVTGAPDGWYRFADKGALAQYSSPEAEKMPEWSRPLPGLYTISADPMVIIHNKLLLRDAPDSLADIRELTEEGSRYRDKVTTYNATSHSFAYDIHWSVTKALGDAAWPLFDDLGSLTRSESGGAVMVEKVTTGEYVAGYFVSGITVFPRMNQAGRDKIMGWSLIEDGTPIFHRNMGVTEGAKSPNSARLMLDYILSHEGQVAVGKGGLTPYRPDVGANEVPYLSYDMIVDQIGEENIIHVEYDPEAYEQREAFLARWKQAFRIKN</sequence>